<dbReference type="RefSeq" id="WP_043680418.1">
    <property type="nucleotide sequence ID" value="NZ_BDCI01000023.1"/>
</dbReference>
<accession>A0ABR4Z5C2</accession>
<protein>
    <submittedName>
        <fullName evidence="2">Uncharacterized protein</fullName>
    </submittedName>
</protein>
<dbReference type="EMBL" id="JNFP01000070">
    <property type="protein sequence ID" value="KIA60388.1"/>
    <property type="molecule type" value="Genomic_DNA"/>
</dbReference>
<evidence type="ECO:0000313" key="2">
    <source>
        <dbReference type="EMBL" id="KIA60388.1"/>
    </source>
</evidence>
<sequence length="68" mass="7641">MRPSTSQLINDICDELERMPEGYGLPVWPPREELPPAAKKAARQPVSAPGHPWFTHHPRRVQSGTFAP</sequence>
<dbReference type="Proteomes" id="UP000031364">
    <property type="component" value="Unassembled WGS sequence"/>
</dbReference>
<evidence type="ECO:0000256" key="1">
    <source>
        <dbReference type="SAM" id="MobiDB-lite"/>
    </source>
</evidence>
<evidence type="ECO:0000313" key="3">
    <source>
        <dbReference type="Proteomes" id="UP000031364"/>
    </source>
</evidence>
<feature type="region of interest" description="Disordered" evidence="1">
    <location>
        <begin position="27"/>
        <end position="68"/>
    </location>
</feature>
<keyword evidence="3" id="KW-1185">Reference proteome</keyword>
<gene>
    <name evidence="2" type="ORF">FG87_37245</name>
</gene>
<reference evidence="2 3" key="1">
    <citation type="journal article" date="2014" name="Int. J. Syst. Evol. Microbiol.">
        <title>Nocardia vulneris sp. nov., isolated from wounds of human patients in North America.</title>
        <authorList>
            <person name="Lasker B.A."/>
            <person name="Bell M."/>
            <person name="Klenk H.P."/>
            <person name="Sproer C."/>
            <person name="Schumann C."/>
            <person name="Schumann P."/>
            <person name="Brown J.M."/>
        </authorList>
    </citation>
    <scope>NUCLEOTIDE SEQUENCE [LARGE SCALE GENOMIC DNA]</scope>
    <source>
        <strain evidence="2 3">W9851</strain>
    </source>
</reference>
<proteinExistence type="predicted"/>
<organism evidence="2 3">
    <name type="scientific">Nocardia vulneris</name>
    <dbReference type="NCBI Taxonomy" id="1141657"/>
    <lineage>
        <taxon>Bacteria</taxon>
        <taxon>Bacillati</taxon>
        <taxon>Actinomycetota</taxon>
        <taxon>Actinomycetes</taxon>
        <taxon>Mycobacteriales</taxon>
        <taxon>Nocardiaceae</taxon>
        <taxon>Nocardia</taxon>
    </lineage>
</organism>
<comment type="caution">
    <text evidence="2">The sequence shown here is derived from an EMBL/GenBank/DDBJ whole genome shotgun (WGS) entry which is preliminary data.</text>
</comment>
<name>A0ABR4Z5C2_9NOCA</name>